<dbReference type="GO" id="GO:0005524">
    <property type="term" value="F:ATP binding"/>
    <property type="evidence" value="ECO:0007669"/>
    <property type="project" value="UniProtKB-KW"/>
</dbReference>
<dbReference type="CDD" id="cd16917">
    <property type="entry name" value="HATPase_UhpB-NarQ-NarX-like"/>
    <property type="match status" value="1"/>
</dbReference>
<dbReference type="EC" id="2.7.13.3" evidence="2"/>
<feature type="domain" description="Histidine kinase/HSP90-like ATPase" evidence="10">
    <location>
        <begin position="290"/>
        <end position="379"/>
    </location>
</feature>
<gene>
    <name evidence="11" type="ORF">Ssi02_26770</name>
</gene>
<organism evidence="11 12">
    <name type="scientific">Sinosporangium siamense</name>
    <dbReference type="NCBI Taxonomy" id="1367973"/>
    <lineage>
        <taxon>Bacteria</taxon>
        <taxon>Bacillati</taxon>
        <taxon>Actinomycetota</taxon>
        <taxon>Actinomycetes</taxon>
        <taxon>Streptosporangiales</taxon>
        <taxon>Streptosporangiaceae</taxon>
        <taxon>Sinosporangium</taxon>
    </lineage>
</organism>
<feature type="transmembrane region" description="Helical" evidence="9">
    <location>
        <begin position="134"/>
        <end position="151"/>
    </location>
</feature>
<evidence type="ECO:0000256" key="8">
    <source>
        <dbReference type="ARBA" id="ARBA00023012"/>
    </source>
</evidence>
<comment type="caution">
    <text evidence="11">The sequence shown here is derived from an EMBL/GenBank/DDBJ whole genome shotgun (WGS) entry which is preliminary data.</text>
</comment>
<dbReference type="InterPro" id="IPR011712">
    <property type="entry name" value="Sig_transdc_His_kin_sub3_dim/P"/>
</dbReference>
<keyword evidence="8" id="KW-0902">Two-component regulatory system</keyword>
<dbReference type="GO" id="GO:0016020">
    <property type="term" value="C:membrane"/>
    <property type="evidence" value="ECO:0007669"/>
    <property type="project" value="InterPro"/>
</dbReference>
<evidence type="ECO:0000256" key="1">
    <source>
        <dbReference type="ARBA" id="ARBA00000085"/>
    </source>
</evidence>
<proteinExistence type="predicted"/>
<dbReference type="Pfam" id="PF07730">
    <property type="entry name" value="HisKA_3"/>
    <property type="match status" value="1"/>
</dbReference>
<dbReference type="InterPro" id="IPR050482">
    <property type="entry name" value="Sensor_HK_TwoCompSys"/>
</dbReference>
<keyword evidence="7" id="KW-0067">ATP-binding</keyword>
<feature type="transmembrane region" description="Helical" evidence="9">
    <location>
        <begin position="107"/>
        <end position="127"/>
    </location>
</feature>
<dbReference type="AlphaFoldDB" id="A0A919V6W7"/>
<dbReference type="InterPro" id="IPR003594">
    <property type="entry name" value="HATPase_dom"/>
</dbReference>
<evidence type="ECO:0000256" key="5">
    <source>
        <dbReference type="ARBA" id="ARBA00022741"/>
    </source>
</evidence>
<evidence type="ECO:0000256" key="4">
    <source>
        <dbReference type="ARBA" id="ARBA00022679"/>
    </source>
</evidence>
<dbReference type="Proteomes" id="UP000606172">
    <property type="component" value="Unassembled WGS sequence"/>
</dbReference>
<dbReference type="Pfam" id="PF02518">
    <property type="entry name" value="HATPase_c"/>
    <property type="match status" value="1"/>
</dbReference>
<dbReference type="Gene3D" id="1.20.5.1930">
    <property type="match status" value="1"/>
</dbReference>
<accession>A0A919V6W7</accession>
<dbReference type="Gene3D" id="3.30.565.10">
    <property type="entry name" value="Histidine kinase-like ATPase, C-terminal domain"/>
    <property type="match status" value="1"/>
</dbReference>
<evidence type="ECO:0000313" key="11">
    <source>
        <dbReference type="EMBL" id="GII92446.1"/>
    </source>
</evidence>
<evidence type="ECO:0000256" key="2">
    <source>
        <dbReference type="ARBA" id="ARBA00012438"/>
    </source>
</evidence>
<comment type="catalytic activity">
    <reaction evidence="1">
        <text>ATP + protein L-histidine = ADP + protein N-phospho-L-histidine.</text>
        <dbReference type="EC" id="2.7.13.3"/>
    </reaction>
</comment>
<evidence type="ECO:0000256" key="3">
    <source>
        <dbReference type="ARBA" id="ARBA00022553"/>
    </source>
</evidence>
<keyword evidence="9" id="KW-1133">Transmembrane helix</keyword>
<feature type="transmembrane region" description="Helical" evidence="9">
    <location>
        <begin position="67"/>
        <end position="87"/>
    </location>
</feature>
<dbReference type="SMART" id="SM00387">
    <property type="entry name" value="HATPase_c"/>
    <property type="match status" value="1"/>
</dbReference>
<keyword evidence="6" id="KW-0418">Kinase</keyword>
<dbReference type="PANTHER" id="PTHR24421">
    <property type="entry name" value="NITRATE/NITRITE SENSOR PROTEIN NARX-RELATED"/>
    <property type="match status" value="1"/>
</dbReference>
<keyword evidence="9" id="KW-0472">Membrane</keyword>
<evidence type="ECO:0000313" key="12">
    <source>
        <dbReference type="Proteomes" id="UP000606172"/>
    </source>
</evidence>
<reference evidence="11" key="1">
    <citation type="submission" date="2021-01" db="EMBL/GenBank/DDBJ databases">
        <title>Whole genome shotgun sequence of Sinosporangium siamense NBRC 109515.</title>
        <authorList>
            <person name="Komaki H."/>
            <person name="Tamura T."/>
        </authorList>
    </citation>
    <scope>NUCLEOTIDE SEQUENCE</scope>
    <source>
        <strain evidence="11">NBRC 109515</strain>
    </source>
</reference>
<keyword evidence="4" id="KW-0808">Transferase</keyword>
<keyword evidence="3" id="KW-0597">Phosphoprotein</keyword>
<dbReference type="GO" id="GO:0046983">
    <property type="term" value="F:protein dimerization activity"/>
    <property type="evidence" value="ECO:0007669"/>
    <property type="project" value="InterPro"/>
</dbReference>
<evidence type="ECO:0000259" key="10">
    <source>
        <dbReference type="SMART" id="SM00387"/>
    </source>
</evidence>
<evidence type="ECO:0000256" key="9">
    <source>
        <dbReference type="SAM" id="Phobius"/>
    </source>
</evidence>
<dbReference type="GO" id="GO:0000155">
    <property type="term" value="F:phosphorelay sensor kinase activity"/>
    <property type="evidence" value="ECO:0007669"/>
    <property type="project" value="InterPro"/>
</dbReference>
<feature type="transmembrane region" description="Helical" evidence="9">
    <location>
        <begin position="43"/>
        <end position="60"/>
    </location>
</feature>
<name>A0A919V6W7_9ACTN</name>
<keyword evidence="12" id="KW-1185">Reference proteome</keyword>
<dbReference type="EMBL" id="BOOW01000016">
    <property type="protein sequence ID" value="GII92446.1"/>
    <property type="molecule type" value="Genomic_DNA"/>
</dbReference>
<dbReference type="SUPFAM" id="SSF55874">
    <property type="entry name" value="ATPase domain of HSP90 chaperone/DNA topoisomerase II/histidine kinase"/>
    <property type="match status" value="1"/>
</dbReference>
<keyword evidence="9" id="KW-0812">Transmembrane</keyword>
<protein>
    <recommendedName>
        <fullName evidence="2">histidine kinase</fullName>
        <ecNumber evidence="2">2.7.13.3</ecNumber>
    </recommendedName>
</protein>
<dbReference type="InterPro" id="IPR036890">
    <property type="entry name" value="HATPase_C_sf"/>
</dbReference>
<evidence type="ECO:0000256" key="7">
    <source>
        <dbReference type="ARBA" id="ARBA00022840"/>
    </source>
</evidence>
<sequence length="383" mass="40926">MRIPRPKGTARPTRADMWLVGGLVVMAVAVSLAAPASPPYRGLDAAGPGLALASALCLIWRRTAPELVTVAASLILAANAAAGYAATVVQWPAWIALFTCFSLTGVWWRRGIGVAATVLAVGFYIALDREPAGMLELSGITMCFLIATVGGDAARSRRVRAAAVEARLLSEAREREAHAERVLIEERANLARELHDALGHAVNVMVMQAGVGRRVFADNPSFSHEALTHIETVGREALDELDRLVRVLHPADRTPSADLTDLSLFDLAGRVQAAGRELDLHIGQVDLEAGGARAAYRIVQEAVTNALRHTETGRIRVGVAQEGAAVRIEVLNEGHGFPEPRPGRGLVNMRERAHLEGGEFFAGPVREGFAVRATLPVRAAART</sequence>
<keyword evidence="5" id="KW-0547">Nucleotide-binding</keyword>
<dbReference type="PANTHER" id="PTHR24421:SF10">
    <property type="entry name" value="NITRATE_NITRITE SENSOR PROTEIN NARQ"/>
    <property type="match status" value="1"/>
</dbReference>
<evidence type="ECO:0000256" key="6">
    <source>
        <dbReference type="ARBA" id="ARBA00022777"/>
    </source>
</evidence>